<dbReference type="NCBIfam" id="TIGR00254">
    <property type="entry name" value="GGDEF"/>
    <property type="match status" value="1"/>
</dbReference>
<dbReference type="PANTHER" id="PTHR45138:SF9">
    <property type="entry name" value="DIGUANYLATE CYCLASE DGCM-RELATED"/>
    <property type="match status" value="1"/>
</dbReference>
<dbReference type="STRING" id="682795.AciX8_2189"/>
<protein>
    <recommendedName>
        <fullName evidence="1">diguanylate cyclase</fullName>
        <ecNumber evidence="1">2.7.7.65</ecNumber>
    </recommendedName>
</protein>
<dbReference type="GO" id="GO:0005886">
    <property type="term" value="C:plasma membrane"/>
    <property type="evidence" value="ECO:0007669"/>
    <property type="project" value="TreeGrafter"/>
</dbReference>
<dbReference type="SUPFAM" id="SSF52172">
    <property type="entry name" value="CheY-like"/>
    <property type="match status" value="1"/>
</dbReference>
<dbReference type="SMART" id="SM00448">
    <property type="entry name" value="REC"/>
    <property type="match status" value="1"/>
</dbReference>
<dbReference type="CDD" id="cd17574">
    <property type="entry name" value="REC_OmpR"/>
    <property type="match status" value="1"/>
</dbReference>
<dbReference type="AlphaFoldDB" id="G8NVD1"/>
<evidence type="ECO:0000256" key="1">
    <source>
        <dbReference type="ARBA" id="ARBA00012528"/>
    </source>
</evidence>
<dbReference type="InterPro" id="IPR050469">
    <property type="entry name" value="Diguanylate_Cyclase"/>
</dbReference>
<reference evidence="6 7" key="1">
    <citation type="submission" date="2011-11" db="EMBL/GenBank/DDBJ databases">
        <title>Complete sequence of Granulicella mallensis MP5ACTX8.</title>
        <authorList>
            <consortium name="US DOE Joint Genome Institute"/>
            <person name="Lucas S."/>
            <person name="Copeland A."/>
            <person name="Lapidus A."/>
            <person name="Cheng J.-F."/>
            <person name="Goodwin L."/>
            <person name="Pitluck S."/>
            <person name="Peters L."/>
            <person name="Lu M."/>
            <person name="Detter J.C."/>
            <person name="Han C."/>
            <person name="Tapia R."/>
            <person name="Land M."/>
            <person name="Hauser L."/>
            <person name="Kyrpides N."/>
            <person name="Ivanova N."/>
            <person name="Mikhailova N."/>
            <person name="Pagani I."/>
            <person name="Rawat S."/>
            <person name="Mannisto M."/>
            <person name="Haggblom M."/>
            <person name="Woyke T."/>
        </authorList>
    </citation>
    <scope>NUCLEOTIDE SEQUENCE [LARGE SCALE GENOMIC DNA]</scope>
    <source>
        <strain evidence="7">ATCC BAA-1857 / DSM 23137 / MP5ACTX8</strain>
    </source>
</reference>
<dbReference type="KEGG" id="gma:AciX8_2189"/>
<dbReference type="HOGENOM" id="CLU_000445_11_28_0"/>
<gene>
    <name evidence="6" type="ordered locus">AciX8_2189</name>
</gene>
<feature type="domain" description="Response regulatory" evidence="4">
    <location>
        <begin position="2"/>
        <end position="119"/>
    </location>
</feature>
<dbReference type="InterPro" id="IPR029787">
    <property type="entry name" value="Nucleotide_cyclase"/>
</dbReference>
<dbReference type="EC" id="2.7.7.65" evidence="1"/>
<sequence>MKILVADDDPVSRRLMQSMLERGGYEVIVAADGLAASLELCRPDGPRLAVIDWMMPELDGPEVCRRVRSRQDAPYVFILLLTSKQSNEDTVAGLEAGADDYLTKPCNAEELRARLLTGQRILQLEDTLVEAREAMHFRATHDGLTQLWNRSAVLALLQKAIERSMNGGNAISILLCDIDHFKQINDGHGHPVGDEVLEQFALRLKNGVRATDWVGRYGGEEFLLVLNDCKAAHLWARAEHIRTIIAQEPFATKAGFLNVSTSIGAITFDGLASSMSLESMVKQADTALYRAKSLGRNRVQLVDQPLVLTKSQD</sequence>
<keyword evidence="7" id="KW-1185">Reference proteome</keyword>
<keyword evidence="3" id="KW-0597">Phosphoprotein</keyword>
<evidence type="ECO:0000259" key="5">
    <source>
        <dbReference type="PROSITE" id="PS50887"/>
    </source>
</evidence>
<dbReference type="GO" id="GO:0043709">
    <property type="term" value="P:cell adhesion involved in single-species biofilm formation"/>
    <property type="evidence" value="ECO:0007669"/>
    <property type="project" value="TreeGrafter"/>
</dbReference>
<organism evidence="6 7">
    <name type="scientific">Granulicella mallensis (strain ATCC BAA-1857 / DSM 23137 / MP5ACTX8)</name>
    <dbReference type="NCBI Taxonomy" id="682795"/>
    <lineage>
        <taxon>Bacteria</taxon>
        <taxon>Pseudomonadati</taxon>
        <taxon>Acidobacteriota</taxon>
        <taxon>Terriglobia</taxon>
        <taxon>Terriglobales</taxon>
        <taxon>Acidobacteriaceae</taxon>
        <taxon>Granulicella</taxon>
    </lineage>
</organism>
<dbReference type="FunFam" id="3.30.70.270:FF:000001">
    <property type="entry name" value="Diguanylate cyclase domain protein"/>
    <property type="match status" value="1"/>
</dbReference>
<evidence type="ECO:0000259" key="4">
    <source>
        <dbReference type="PROSITE" id="PS50110"/>
    </source>
</evidence>
<dbReference type="PROSITE" id="PS50110">
    <property type="entry name" value="RESPONSE_REGULATORY"/>
    <property type="match status" value="1"/>
</dbReference>
<evidence type="ECO:0000313" key="6">
    <source>
        <dbReference type="EMBL" id="AEU36512.1"/>
    </source>
</evidence>
<dbReference type="EMBL" id="CP003130">
    <property type="protein sequence ID" value="AEU36512.1"/>
    <property type="molecule type" value="Genomic_DNA"/>
</dbReference>
<dbReference type="SMART" id="SM00267">
    <property type="entry name" value="GGDEF"/>
    <property type="match status" value="1"/>
</dbReference>
<dbReference type="PANTHER" id="PTHR45138">
    <property type="entry name" value="REGULATORY COMPONENTS OF SENSORY TRANSDUCTION SYSTEM"/>
    <property type="match status" value="1"/>
</dbReference>
<dbReference type="InterPro" id="IPR011006">
    <property type="entry name" value="CheY-like_superfamily"/>
</dbReference>
<dbReference type="InterPro" id="IPR043128">
    <property type="entry name" value="Rev_trsase/Diguanyl_cyclase"/>
</dbReference>
<proteinExistence type="predicted"/>
<dbReference type="InterPro" id="IPR000160">
    <property type="entry name" value="GGDEF_dom"/>
</dbReference>
<dbReference type="CDD" id="cd01949">
    <property type="entry name" value="GGDEF"/>
    <property type="match status" value="1"/>
</dbReference>
<comment type="catalytic activity">
    <reaction evidence="2">
        <text>2 GTP = 3',3'-c-di-GMP + 2 diphosphate</text>
        <dbReference type="Rhea" id="RHEA:24898"/>
        <dbReference type="ChEBI" id="CHEBI:33019"/>
        <dbReference type="ChEBI" id="CHEBI:37565"/>
        <dbReference type="ChEBI" id="CHEBI:58805"/>
        <dbReference type="EC" id="2.7.7.65"/>
    </reaction>
</comment>
<feature type="modified residue" description="4-aspartylphosphate" evidence="3">
    <location>
        <position position="52"/>
    </location>
</feature>
<dbReference type="Pfam" id="PF00072">
    <property type="entry name" value="Response_reg"/>
    <property type="match status" value="1"/>
</dbReference>
<evidence type="ECO:0000256" key="3">
    <source>
        <dbReference type="PROSITE-ProRule" id="PRU00169"/>
    </source>
</evidence>
<evidence type="ECO:0000313" key="7">
    <source>
        <dbReference type="Proteomes" id="UP000007113"/>
    </source>
</evidence>
<dbReference type="eggNOG" id="COG3706">
    <property type="taxonomic scope" value="Bacteria"/>
</dbReference>
<evidence type="ECO:0000256" key="2">
    <source>
        <dbReference type="ARBA" id="ARBA00034247"/>
    </source>
</evidence>
<dbReference type="SUPFAM" id="SSF55073">
    <property type="entry name" value="Nucleotide cyclase"/>
    <property type="match status" value="1"/>
</dbReference>
<dbReference type="PROSITE" id="PS50887">
    <property type="entry name" value="GGDEF"/>
    <property type="match status" value="1"/>
</dbReference>
<dbReference type="Pfam" id="PF00990">
    <property type="entry name" value="GGDEF"/>
    <property type="match status" value="1"/>
</dbReference>
<dbReference type="RefSeq" id="WP_014265390.1">
    <property type="nucleotide sequence ID" value="NC_016631.1"/>
</dbReference>
<dbReference type="Gene3D" id="3.30.70.270">
    <property type="match status" value="1"/>
</dbReference>
<accession>G8NVD1</accession>
<dbReference type="GO" id="GO:1902201">
    <property type="term" value="P:negative regulation of bacterial-type flagellum-dependent cell motility"/>
    <property type="evidence" value="ECO:0007669"/>
    <property type="project" value="TreeGrafter"/>
</dbReference>
<dbReference type="InterPro" id="IPR001789">
    <property type="entry name" value="Sig_transdc_resp-reg_receiver"/>
</dbReference>
<dbReference type="Gene3D" id="3.40.50.2300">
    <property type="match status" value="1"/>
</dbReference>
<name>G8NVD1_GRAMM</name>
<dbReference type="OrthoDB" id="9804955at2"/>
<dbReference type="Proteomes" id="UP000007113">
    <property type="component" value="Chromosome"/>
</dbReference>
<dbReference type="GO" id="GO:0052621">
    <property type="term" value="F:diguanylate cyclase activity"/>
    <property type="evidence" value="ECO:0007669"/>
    <property type="project" value="UniProtKB-EC"/>
</dbReference>
<dbReference type="GO" id="GO:0000160">
    <property type="term" value="P:phosphorelay signal transduction system"/>
    <property type="evidence" value="ECO:0007669"/>
    <property type="project" value="InterPro"/>
</dbReference>
<feature type="domain" description="GGDEF" evidence="5">
    <location>
        <begin position="169"/>
        <end position="304"/>
    </location>
</feature>